<keyword evidence="4" id="KW-0819">tRNA processing</keyword>
<dbReference type="STRING" id="1123491.SAMN02745782_02685"/>
<evidence type="ECO:0000256" key="4">
    <source>
        <dbReference type="ARBA" id="ARBA00022694"/>
    </source>
</evidence>
<proteinExistence type="predicted"/>
<keyword evidence="3" id="KW-0949">S-adenosyl-L-methionine</keyword>
<dbReference type="SMART" id="SM01144">
    <property type="entry name" value="DTW"/>
    <property type="match status" value="1"/>
</dbReference>
<evidence type="ECO:0000256" key="3">
    <source>
        <dbReference type="ARBA" id="ARBA00022691"/>
    </source>
</evidence>
<protein>
    <recommendedName>
        <fullName evidence="1">tRNA-uridine aminocarboxypropyltransferase</fullName>
        <ecNumber evidence="1">2.5.1.25</ecNumber>
    </recommendedName>
</protein>
<dbReference type="Proteomes" id="UP000190834">
    <property type="component" value="Unassembled WGS sequence"/>
</dbReference>
<dbReference type="GO" id="GO:0008033">
    <property type="term" value="P:tRNA processing"/>
    <property type="evidence" value="ECO:0007669"/>
    <property type="project" value="UniProtKB-KW"/>
</dbReference>
<dbReference type="OrthoDB" id="370626at2"/>
<feature type="domain" description="DTW" evidence="5">
    <location>
        <begin position="27"/>
        <end position="222"/>
    </location>
</feature>
<dbReference type="AlphaFoldDB" id="A0A1T4RKG0"/>
<evidence type="ECO:0000256" key="1">
    <source>
        <dbReference type="ARBA" id="ARBA00012386"/>
    </source>
</evidence>
<accession>A0A1T4RKG0</accession>
<organism evidence="6 7">
    <name type="scientific">Vibrio cincinnatiensis DSM 19608</name>
    <dbReference type="NCBI Taxonomy" id="1123491"/>
    <lineage>
        <taxon>Bacteria</taxon>
        <taxon>Pseudomonadati</taxon>
        <taxon>Pseudomonadota</taxon>
        <taxon>Gammaproteobacteria</taxon>
        <taxon>Vibrionales</taxon>
        <taxon>Vibrionaceae</taxon>
        <taxon>Vibrio</taxon>
    </lineage>
</organism>
<evidence type="ECO:0000256" key="2">
    <source>
        <dbReference type="ARBA" id="ARBA00022679"/>
    </source>
</evidence>
<name>A0A1T4RKG0_VIBCI</name>
<dbReference type="PANTHER" id="PTHR21392:SF1">
    <property type="entry name" value="TRNA-URIDINE AMINOCARBOXYPROPYLTRANSFERASE"/>
    <property type="match status" value="1"/>
</dbReference>
<dbReference type="RefSeq" id="WP_078927086.1">
    <property type="nucleotide sequence ID" value="NZ_FUXB01000014.1"/>
</dbReference>
<dbReference type="Pfam" id="PF03942">
    <property type="entry name" value="DTW"/>
    <property type="match status" value="1"/>
</dbReference>
<evidence type="ECO:0000313" key="6">
    <source>
        <dbReference type="EMBL" id="SKA16238.1"/>
    </source>
</evidence>
<dbReference type="GO" id="GO:0016432">
    <property type="term" value="F:tRNA-uridine aminocarboxypropyltransferase activity"/>
    <property type="evidence" value="ECO:0007669"/>
    <property type="project" value="UniProtKB-EC"/>
</dbReference>
<dbReference type="GeneID" id="70583547"/>
<dbReference type="EC" id="2.5.1.25" evidence="1"/>
<keyword evidence="2" id="KW-0808">Transferase</keyword>
<dbReference type="EMBL" id="FUXB01000014">
    <property type="protein sequence ID" value="SKA16238.1"/>
    <property type="molecule type" value="Genomic_DNA"/>
</dbReference>
<sequence>MRIHAFHRLYQDRLQRSTKPFLARGSKIARCSFCHVPCEHCLCEYQPDIETAVAVMLLVSENEVFKPSNTGRLIADTVKETYVYQWHRTEPDPQMLALISDPAFFPVLVFPAQTEQDRARQLSALPKFSDGNKKPLLIFIDGSWREAKRIFRRSTYLASLPILSIEPEQLSSYLMRKASNEQYLATAEVASLVLSLCGEEKGAEALRIWFEAFKESYLLGKSRLKPVLDRPALKRWQAYQQTV</sequence>
<dbReference type="PANTHER" id="PTHR21392">
    <property type="entry name" value="TRNA-URIDINE AMINOCARBOXYPROPYLTRANSFERASE 2"/>
    <property type="match status" value="1"/>
</dbReference>
<keyword evidence="7" id="KW-1185">Reference proteome</keyword>
<reference evidence="7" key="1">
    <citation type="submission" date="2017-02" db="EMBL/GenBank/DDBJ databases">
        <authorList>
            <person name="Varghese N."/>
            <person name="Submissions S."/>
        </authorList>
    </citation>
    <scope>NUCLEOTIDE SEQUENCE [LARGE SCALE GENOMIC DNA]</scope>
    <source>
        <strain evidence="7">DSM 19608</strain>
    </source>
</reference>
<evidence type="ECO:0000313" key="7">
    <source>
        <dbReference type="Proteomes" id="UP000190834"/>
    </source>
</evidence>
<evidence type="ECO:0000259" key="5">
    <source>
        <dbReference type="SMART" id="SM01144"/>
    </source>
</evidence>
<dbReference type="InterPro" id="IPR005636">
    <property type="entry name" value="DTW"/>
</dbReference>
<gene>
    <name evidence="6" type="ORF">SAMN02745782_02685</name>
</gene>
<dbReference type="InterPro" id="IPR039262">
    <property type="entry name" value="DTWD2/TAPT"/>
</dbReference>